<dbReference type="PROSITE" id="PS50005">
    <property type="entry name" value="TPR"/>
    <property type="match status" value="1"/>
</dbReference>
<dbReference type="SUPFAM" id="SSF48452">
    <property type="entry name" value="TPR-like"/>
    <property type="match status" value="1"/>
</dbReference>
<organism evidence="10 11">
    <name type="scientific">Aquisalinus flavus</name>
    <dbReference type="NCBI Taxonomy" id="1526572"/>
    <lineage>
        <taxon>Bacteria</taxon>
        <taxon>Pseudomonadati</taxon>
        <taxon>Pseudomonadota</taxon>
        <taxon>Alphaproteobacteria</taxon>
        <taxon>Parvularculales</taxon>
        <taxon>Parvularculaceae</taxon>
        <taxon>Aquisalinus</taxon>
    </lineage>
</organism>
<dbReference type="PANTHER" id="PTHR22726">
    <property type="entry name" value="METALLOENDOPEPTIDASE OMA1"/>
    <property type="match status" value="1"/>
</dbReference>
<keyword evidence="4 7" id="KW-0862">Zinc</keyword>
<dbReference type="Proteomes" id="UP000613582">
    <property type="component" value="Unassembled WGS sequence"/>
</dbReference>
<dbReference type="Gene3D" id="3.30.2010.10">
    <property type="entry name" value="Metalloproteases ('zincins'), catalytic domain"/>
    <property type="match status" value="1"/>
</dbReference>
<evidence type="ECO:0000313" key="11">
    <source>
        <dbReference type="Proteomes" id="UP000613582"/>
    </source>
</evidence>
<feature type="chain" id="PRO_5035312971" description="Peptidase M48 domain-containing protein" evidence="8">
    <location>
        <begin position="18"/>
        <end position="389"/>
    </location>
</feature>
<dbReference type="EMBL" id="BMGH01000001">
    <property type="protein sequence ID" value="GGD02716.1"/>
    <property type="molecule type" value="Genomic_DNA"/>
</dbReference>
<proteinExistence type="inferred from homology"/>
<evidence type="ECO:0000256" key="3">
    <source>
        <dbReference type="ARBA" id="ARBA00022801"/>
    </source>
</evidence>
<keyword evidence="11" id="KW-1185">Reference proteome</keyword>
<dbReference type="CDD" id="cd07324">
    <property type="entry name" value="M48C_Oma1-like"/>
    <property type="match status" value="1"/>
</dbReference>
<dbReference type="GO" id="GO:0046872">
    <property type="term" value="F:metal ion binding"/>
    <property type="evidence" value="ECO:0007669"/>
    <property type="project" value="UniProtKB-KW"/>
</dbReference>
<evidence type="ECO:0000256" key="2">
    <source>
        <dbReference type="ARBA" id="ARBA00022723"/>
    </source>
</evidence>
<dbReference type="InterPro" id="IPR011990">
    <property type="entry name" value="TPR-like_helical_dom_sf"/>
</dbReference>
<gene>
    <name evidence="10" type="ORF">GCM10011342_09610</name>
</gene>
<keyword evidence="3 7" id="KW-0378">Hydrolase</keyword>
<dbReference type="InterPro" id="IPR001915">
    <property type="entry name" value="Peptidase_M48"/>
</dbReference>
<reference evidence="10" key="2">
    <citation type="submission" date="2020-09" db="EMBL/GenBank/DDBJ databases">
        <authorList>
            <person name="Sun Q."/>
            <person name="Zhou Y."/>
        </authorList>
    </citation>
    <scope>NUCLEOTIDE SEQUENCE</scope>
    <source>
        <strain evidence="10">CGMCC 1.12921</strain>
    </source>
</reference>
<keyword evidence="1 7" id="KW-0645">Protease</keyword>
<keyword evidence="2" id="KW-0479">Metal-binding</keyword>
<feature type="signal peptide" evidence="8">
    <location>
        <begin position="1"/>
        <end position="17"/>
    </location>
</feature>
<feature type="repeat" description="TPR" evidence="6">
    <location>
        <begin position="342"/>
        <end position="375"/>
    </location>
</feature>
<evidence type="ECO:0000256" key="8">
    <source>
        <dbReference type="SAM" id="SignalP"/>
    </source>
</evidence>
<sequence length="389" mass="43632">MRLVRLMAALTAFAVLAACATTDVDPLSADMRPSEETDEAGLWLRMDEAEDLLQQSAVVVRDPALNAYLDEVFCNVAGEAYCDDVRVYIVEQPYFNANMAPNGMMQVWTGLLLRAQNEAQLAFVLGHEFAHYRQRHSLEQWREINNVANASVLFSVGVAAAGVPNAAVLGNFTLAAQLYGYGRDKEREADAFGFDYFTGAGYDPDAAAGIWEYLIDETEASDSERKKRQIARASIFSTHPVTAERVETLRRFADDAETGRENEEAFAAAIAPFLNDWLADDLVLRDFGQHLYLIDHKIEAGENLGVLYFRRGEAYRLRREEGDFDRALDNYRKAVLFDDVPAQGWMALGDALQRRGENAEARAAYGKYLELMPDAPERAIIEAWLEEKE</sequence>
<evidence type="ECO:0000256" key="1">
    <source>
        <dbReference type="ARBA" id="ARBA00022670"/>
    </source>
</evidence>
<evidence type="ECO:0000259" key="9">
    <source>
        <dbReference type="Pfam" id="PF01435"/>
    </source>
</evidence>
<dbReference type="PANTHER" id="PTHR22726:SF1">
    <property type="entry name" value="METALLOENDOPEPTIDASE OMA1, MITOCHONDRIAL"/>
    <property type="match status" value="1"/>
</dbReference>
<keyword evidence="8" id="KW-0732">Signal</keyword>
<evidence type="ECO:0000313" key="10">
    <source>
        <dbReference type="EMBL" id="GGD02716.1"/>
    </source>
</evidence>
<dbReference type="RefSeq" id="WP_188160140.1">
    <property type="nucleotide sequence ID" value="NZ_BMGH01000001.1"/>
</dbReference>
<dbReference type="Gene3D" id="1.25.40.10">
    <property type="entry name" value="Tetratricopeptide repeat domain"/>
    <property type="match status" value="1"/>
</dbReference>
<name>A0A8J2V1P6_9PROT</name>
<comment type="similarity">
    <text evidence="7">Belongs to the peptidase M48 family.</text>
</comment>
<dbReference type="GO" id="GO:0051603">
    <property type="term" value="P:proteolysis involved in protein catabolic process"/>
    <property type="evidence" value="ECO:0007669"/>
    <property type="project" value="TreeGrafter"/>
</dbReference>
<dbReference type="GO" id="GO:0004222">
    <property type="term" value="F:metalloendopeptidase activity"/>
    <property type="evidence" value="ECO:0007669"/>
    <property type="project" value="InterPro"/>
</dbReference>
<keyword evidence="6" id="KW-0802">TPR repeat</keyword>
<dbReference type="GO" id="GO:0016020">
    <property type="term" value="C:membrane"/>
    <property type="evidence" value="ECO:0007669"/>
    <property type="project" value="TreeGrafter"/>
</dbReference>
<reference evidence="10" key="1">
    <citation type="journal article" date="2014" name="Int. J. Syst. Evol. Microbiol.">
        <title>Complete genome sequence of Corynebacterium casei LMG S-19264T (=DSM 44701T), isolated from a smear-ripened cheese.</title>
        <authorList>
            <consortium name="US DOE Joint Genome Institute (JGI-PGF)"/>
            <person name="Walter F."/>
            <person name="Albersmeier A."/>
            <person name="Kalinowski J."/>
            <person name="Ruckert C."/>
        </authorList>
    </citation>
    <scope>NUCLEOTIDE SEQUENCE</scope>
    <source>
        <strain evidence="10">CGMCC 1.12921</strain>
    </source>
</reference>
<comment type="cofactor">
    <cofactor evidence="7">
        <name>Zn(2+)</name>
        <dbReference type="ChEBI" id="CHEBI:29105"/>
    </cofactor>
    <text evidence="7">Binds 1 zinc ion per subunit.</text>
</comment>
<dbReference type="InterPro" id="IPR019734">
    <property type="entry name" value="TPR_rpt"/>
</dbReference>
<dbReference type="AlphaFoldDB" id="A0A8J2V1P6"/>
<evidence type="ECO:0000256" key="7">
    <source>
        <dbReference type="RuleBase" id="RU003983"/>
    </source>
</evidence>
<accession>A0A8J2V1P6</accession>
<comment type="caution">
    <text evidence="10">The sequence shown here is derived from an EMBL/GenBank/DDBJ whole genome shotgun (WGS) entry which is preliminary data.</text>
</comment>
<dbReference type="Pfam" id="PF01435">
    <property type="entry name" value="Peptidase_M48"/>
    <property type="match status" value="1"/>
</dbReference>
<protein>
    <recommendedName>
        <fullName evidence="9">Peptidase M48 domain-containing protein</fullName>
    </recommendedName>
</protein>
<evidence type="ECO:0000256" key="4">
    <source>
        <dbReference type="ARBA" id="ARBA00022833"/>
    </source>
</evidence>
<evidence type="ECO:0000256" key="6">
    <source>
        <dbReference type="PROSITE-ProRule" id="PRU00339"/>
    </source>
</evidence>
<keyword evidence="5 7" id="KW-0482">Metalloprotease</keyword>
<evidence type="ECO:0000256" key="5">
    <source>
        <dbReference type="ARBA" id="ARBA00023049"/>
    </source>
</evidence>
<dbReference type="InterPro" id="IPR051156">
    <property type="entry name" value="Mito/Outer_Membr_Metalloprot"/>
</dbReference>
<feature type="domain" description="Peptidase M48" evidence="9">
    <location>
        <begin position="64"/>
        <end position="251"/>
    </location>
</feature>
<dbReference type="PROSITE" id="PS51257">
    <property type="entry name" value="PROKAR_LIPOPROTEIN"/>
    <property type="match status" value="1"/>
</dbReference>